<dbReference type="Gene3D" id="3.60.10.10">
    <property type="entry name" value="Endonuclease/exonuclease/phosphatase"/>
    <property type="match status" value="1"/>
</dbReference>
<reference evidence="1" key="2">
    <citation type="submission" date="2021-03" db="UniProtKB">
        <authorList>
            <consortium name="EnsemblPlants"/>
        </authorList>
    </citation>
    <scope>IDENTIFICATION</scope>
</reference>
<dbReference type="PANTHER" id="PTHR33710:SF64">
    <property type="entry name" value="ENDONUCLEASE_EXONUCLEASE_PHOSPHATASE DOMAIN-CONTAINING PROTEIN"/>
    <property type="match status" value="1"/>
</dbReference>
<reference evidence="1" key="1">
    <citation type="submission" date="2018-11" db="EMBL/GenBank/DDBJ databases">
        <authorList>
            <person name="Grassa J C."/>
        </authorList>
    </citation>
    <scope>NUCLEOTIDE SEQUENCE [LARGE SCALE GENOMIC DNA]</scope>
</reference>
<dbReference type="EnsemblPlants" id="evm.model.05.658">
    <property type="protein sequence ID" value="cds.evm.model.05.658"/>
    <property type="gene ID" value="evm.TU.05.658"/>
</dbReference>
<dbReference type="InterPro" id="IPR036691">
    <property type="entry name" value="Endo/exonu/phosph_ase_sf"/>
</dbReference>
<dbReference type="Gramene" id="evm.model.05.658">
    <property type="protein sequence ID" value="cds.evm.model.05.658"/>
    <property type="gene ID" value="evm.TU.05.658"/>
</dbReference>
<keyword evidence="2" id="KW-1185">Reference proteome</keyword>
<evidence type="ECO:0000313" key="2">
    <source>
        <dbReference type="Proteomes" id="UP000596661"/>
    </source>
</evidence>
<protein>
    <submittedName>
        <fullName evidence="1">Uncharacterized protein</fullName>
    </submittedName>
</protein>
<dbReference type="Proteomes" id="UP000596661">
    <property type="component" value="Chromosome 5"/>
</dbReference>
<dbReference type="AlphaFoldDB" id="A0A803PRB1"/>
<evidence type="ECO:0000313" key="1">
    <source>
        <dbReference type="EnsemblPlants" id="cds.evm.model.05.658"/>
    </source>
</evidence>
<accession>A0A803PRB1</accession>
<dbReference type="SUPFAM" id="SSF56219">
    <property type="entry name" value="DNase I-like"/>
    <property type="match status" value="1"/>
</dbReference>
<dbReference type="EMBL" id="UZAU01000438">
    <property type="status" value="NOT_ANNOTATED_CDS"/>
    <property type="molecule type" value="Genomic_DNA"/>
</dbReference>
<sequence length="138" mass="16096">MVGFNEEFFIIDVYGSNSLNERKDLSNKLASFGTLQKLWLILGDVNAMFSYKDRCGGSQVKASNIQDAQDWLALGQVDELKTIRVFYTWSNKHEEGVRIYSKLDRVFLNEALLDQYPNIKARYKWGDFNHRYCILKLV</sequence>
<proteinExistence type="predicted"/>
<name>A0A803PRB1_CANSA</name>
<organism evidence="1 2">
    <name type="scientific">Cannabis sativa</name>
    <name type="common">Hemp</name>
    <name type="synonym">Marijuana</name>
    <dbReference type="NCBI Taxonomy" id="3483"/>
    <lineage>
        <taxon>Eukaryota</taxon>
        <taxon>Viridiplantae</taxon>
        <taxon>Streptophyta</taxon>
        <taxon>Embryophyta</taxon>
        <taxon>Tracheophyta</taxon>
        <taxon>Spermatophyta</taxon>
        <taxon>Magnoliopsida</taxon>
        <taxon>eudicotyledons</taxon>
        <taxon>Gunneridae</taxon>
        <taxon>Pentapetalae</taxon>
        <taxon>rosids</taxon>
        <taxon>fabids</taxon>
        <taxon>Rosales</taxon>
        <taxon>Cannabaceae</taxon>
        <taxon>Cannabis</taxon>
    </lineage>
</organism>
<dbReference type="PANTHER" id="PTHR33710">
    <property type="entry name" value="BNAC02G09200D PROTEIN"/>
    <property type="match status" value="1"/>
</dbReference>